<dbReference type="Pfam" id="PF07714">
    <property type="entry name" value="PK_Tyr_Ser-Thr"/>
    <property type="match status" value="1"/>
</dbReference>
<keyword evidence="3" id="KW-0677">Repeat</keyword>
<feature type="domain" description="HYR" evidence="15">
    <location>
        <begin position="1279"/>
        <end position="1369"/>
    </location>
</feature>
<evidence type="ECO:0000256" key="10">
    <source>
        <dbReference type="SAM" id="MobiDB-lite"/>
    </source>
</evidence>
<proteinExistence type="evidence at transcript level"/>
<evidence type="ECO:0000256" key="2">
    <source>
        <dbReference type="ARBA" id="ARBA00022679"/>
    </source>
</evidence>
<dbReference type="PROSITE" id="PS50011">
    <property type="entry name" value="PROTEIN_KINASE_DOM"/>
    <property type="match status" value="1"/>
</dbReference>
<evidence type="ECO:0000256" key="1">
    <source>
        <dbReference type="ARBA" id="ARBA00004308"/>
    </source>
</evidence>
<dbReference type="Gene3D" id="2.30.30.190">
    <property type="entry name" value="CAP Gly-rich-like domain"/>
    <property type="match status" value="1"/>
</dbReference>
<dbReference type="PROSITE" id="PS50245">
    <property type="entry name" value="CAP_GLY_2"/>
    <property type="match status" value="1"/>
</dbReference>
<dbReference type="SUPFAM" id="SSF74924">
    <property type="entry name" value="Cap-Gly domain"/>
    <property type="match status" value="1"/>
</dbReference>
<evidence type="ECO:0000256" key="7">
    <source>
        <dbReference type="ARBA" id="ARBA00023136"/>
    </source>
</evidence>
<dbReference type="PANTHER" id="PTHR24273">
    <property type="entry name" value="FI04643P-RELATED"/>
    <property type="match status" value="1"/>
</dbReference>
<keyword evidence="7 11" id="KW-0472">Membrane</keyword>
<evidence type="ECO:0000256" key="6">
    <source>
        <dbReference type="ARBA" id="ARBA00022840"/>
    </source>
</evidence>
<dbReference type="InterPro" id="IPR003410">
    <property type="entry name" value="HYR_dom"/>
</dbReference>
<feature type="domain" description="HYR" evidence="15">
    <location>
        <begin position="1370"/>
        <end position="1450"/>
    </location>
</feature>
<evidence type="ECO:0000256" key="12">
    <source>
        <dbReference type="SAM" id="SignalP"/>
    </source>
</evidence>
<organism evidence="16">
    <name type="scientific">Monosiga ovata</name>
    <dbReference type="NCBI Taxonomy" id="81526"/>
    <lineage>
        <taxon>Eukaryota</taxon>
        <taxon>Choanoflagellata</taxon>
        <taxon>Craspedida</taxon>
        <taxon>Salpingoecidae</taxon>
        <taxon>Monosiga</taxon>
    </lineage>
</organism>
<name>B3XVV6_9EUKA</name>
<dbReference type="InterPro" id="IPR001245">
    <property type="entry name" value="Ser-Thr/Tyr_kinase_cat_dom"/>
</dbReference>
<dbReference type="SUPFAM" id="SSF57184">
    <property type="entry name" value="Growth factor receptor domain"/>
    <property type="match status" value="1"/>
</dbReference>
<dbReference type="CDD" id="cd00192">
    <property type="entry name" value="PTKc"/>
    <property type="match status" value="1"/>
</dbReference>
<dbReference type="SMART" id="SM00219">
    <property type="entry name" value="TyrKc"/>
    <property type="match status" value="1"/>
</dbReference>
<evidence type="ECO:0000313" key="16">
    <source>
        <dbReference type="EMBL" id="BAG55491.1"/>
    </source>
</evidence>
<dbReference type="PANTHER" id="PTHR24273:SF32">
    <property type="entry name" value="HYALIN"/>
    <property type="match status" value="1"/>
</dbReference>
<keyword evidence="5 16" id="KW-0418">Kinase</keyword>
<dbReference type="FunFam" id="1.10.510.10:FF:001512">
    <property type="entry name" value="Receptor tyrosine-protein kinase erbB-2"/>
    <property type="match status" value="1"/>
</dbReference>
<dbReference type="PROSITE" id="PS00107">
    <property type="entry name" value="PROTEIN_KINASE_ATP"/>
    <property type="match status" value="1"/>
</dbReference>
<keyword evidence="8" id="KW-0829">Tyrosine-protein kinase</keyword>
<sequence length="2067" mass="218846">MASLLRLQAALALVLLCATQARAGQTTCLALANSNYGYCYVWPYTSSNQCPGNTGVNATSQSAKNVCSGYFCSCPDRNQCCMAPQTCVAGTSTGQTETCINPYAAVCQGSNGQYCNGDTLQINPLSSAYNFAQFGNPGYYLSNSRCLVRTSANPVCPPNYVSKYSPANSNLRNSVCYACIPNNCYAVSNIDATVCLQCSRINNVQYAQVSDGSCQPPPSLAGTLTWSNGTTFTSTYCSATAMVIATDWNMANTTVVNAISAAVHPSAKQALTTASPTLNASTTVTYLRISSNLDGVIGTFAISPALTGQVTTLRTGRTYVLEAKATDTNKLATSCSIQVIVRDLQPPTLTCAPVTIYTVSNGATSTFAWSRVVTSSSTGASGWDNVGITNSSCTGGPANNIFNFGSSYTITCTARDAASNIAACSYPVTVVDNVAPKITCPNPITANSTFNLSTAPAAWSLQTSDNVQVADSSCSSSSSSLFSIGVNNVTCTVTDSSSNAASCWFLVTVKDYQAPYILCPSGPAVLSADAASPSLTTTVGSLLSAVDNSELATRIVCTPGGYGIPYTFPYGSSLVSCQAWDAFNNTGTLSRCNFTLTVVDTTAPMFTNCSSATLYTPAGLNYSTLAKYYVAASDNINVTNISCTPSTDGARKFPVGETAVSCLAVDAAGNVNTGCSLTVTVVDNQPPIVACPLSQRNTSLSPITVSYITPTASDNVGLNSTSLIVQIGNAVGTYPTSAASYTFISIPTTVTFTYIATDTSGNTAQCTWNLILTLANATVDTTPPTITNCPSSVVPTNLLTPPSQTYSAYNTNASIATFTYYASADQPGLATVSWPNITSSDNQPGMIGYYLDLGAAPAKCIFSQKAGTSTTLCPGQYVIIYQAVDTSGNNAFCVFRMNVIDVVKPTWNRCPSNATYQTNCGSNSSTTTPTWPSGGITAKDNYAMATTYGACTSSPAGFCPAQGQILSSALYVGLYTFTYTVADYYNNYADPCVFTLNIHDNCAPTLSIPQNTFLQGYAEAGQSYGYVDNCPTVTATDNVAVTALTTSSAPVNSLNCTSQIPISTSWTQTVFTQVAVTAADAAGNTAGASIYINIVDFENPVITGCSSSGTDVVVPCAHDSSSARVFLPTVLATDNSGYVMLSNESSPAGYYNGSIFPYTGPDHTITLKFVAKDPSRNQDQCFFFVKVLDEQAPTLHGYPGNNQSFYSYNLTTDPGLSTAALTLPNITATDNVGVVAMGWSDIYTSGGNFNFSVGVTQLTFSASDDSLNVATFTVTVTVVDKEAPVFLNCPGNSSTLNTSYGLPTAPYTWPIVQAYDNVNQGRVFILELSDPYGYTYGSLFPVGVTKVTYTASDLAGNSAECLFYVHVVDNQAPVLNCPQFQEVYTPDEETAMAAVTWQNPQITDNYFWVNFARNTNPNLNYSVGLYNVTYWAWDAAGNNGSCSFSFSVLQTTATPAASSASSSTTTTAAAAGAGGGIFLIALVAVYLMVLARRKAKKRMSAASAGYAELMAMSDEFILERARAIQTALMSQRQLGAPQEINTTVIHPDRKFIPPPSDLAGLIAYIRDTCNKEIDRLMLEFGTELGSGEFGAVFEGLYTKNDEDDKQKVAIKMLRKATTDEDKGKFLKEAAIMAQFNHPNIVSLVGVCTQPESEPTLIVIEYCHLGSLHGYLQSPMVKDQLESLTMIRMALDVGSAMAYLAEAGFVHRDLAARNVLLDKTMTCRVADFGLSVDLASAEGDGNDEGAYAGQDGGKIPIRWSSIEAICFRQFSVASDVWSFGVLLWEIWSYAELPYKGWNNRKVTEQVNAGYRLEKPTSCPDEVYKIMVECWNKNVKRRITFPKINQALIQAWKDVCKDQMGGGEESGNLYDAGDQNDDDGPVKGAGTALYDNPDPSQERSGGGGGMALYDTGDEGPSPLYASGDIADGDGTLKRESSKAAVPMLQPMPSPSEPEKKNGSLKVIGPQHVGARVAVVNFGVGVLAFYGAHVKDGKPRCGVVLDDSNGLNNGTVGGHKYFECAPKHGVLVDPRSVMLATDPAAAEMVNPLYDAAPEPAVKPSGYLQIGEERT</sequence>
<accession>B3XVV6</accession>
<dbReference type="Gene3D" id="1.10.510.10">
    <property type="entry name" value="Transferase(Phosphotransferase) domain 1"/>
    <property type="match status" value="1"/>
</dbReference>
<evidence type="ECO:0000256" key="3">
    <source>
        <dbReference type="ARBA" id="ARBA00022737"/>
    </source>
</evidence>
<dbReference type="InterPro" id="IPR008266">
    <property type="entry name" value="Tyr_kinase_AS"/>
</dbReference>
<dbReference type="InterPro" id="IPR000938">
    <property type="entry name" value="CAP-Gly_domain"/>
</dbReference>
<comment type="subcellular location">
    <subcellularLocation>
        <location evidence="1">Endomembrane system</location>
    </subcellularLocation>
</comment>
<evidence type="ECO:0000256" key="5">
    <source>
        <dbReference type="ARBA" id="ARBA00022777"/>
    </source>
</evidence>
<dbReference type="SUPFAM" id="SSF56112">
    <property type="entry name" value="Protein kinase-like (PK-like)"/>
    <property type="match status" value="1"/>
</dbReference>
<dbReference type="PRINTS" id="PR00109">
    <property type="entry name" value="TYRKINASE"/>
</dbReference>
<evidence type="ECO:0000256" key="4">
    <source>
        <dbReference type="ARBA" id="ARBA00022741"/>
    </source>
</evidence>
<dbReference type="GO" id="GO:0048468">
    <property type="term" value="P:cell development"/>
    <property type="evidence" value="ECO:0007669"/>
    <property type="project" value="UniProtKB-ARBA"/>
</dbReference>
<dbReference type="GO" id="GO:0004713">
    <property type="term" value="F:protein tyrosine kinase activity"/>
    <property type="evidence" value="ECO:0007669"/>
    <property type="project" value="UniProtKB-KW"/>
</dbReference>
<dbReference type="InterPro" id="IPR011009">
    <property type="entry name" value="Kinase-like_dom_sf"/>
</dbReference>
<keyword evidence="11" id="KW-1133">Transmembrane helix</keyword>
<dbReference type="EMBL" id="AB098169">
    <property type="protein sequence ID" value="BAG55491.1"/>
    <property type="molecule type" value="mRNA"/>
</dbReference>
<evidence type="ECO:0000256" key="9">
    <source>
        <dbReference type="PROSITE-ProRule" id="PRU10141"/>
    </source>
</evidence>
<feature type="domain" description="Protein kinase" evidence="13">
    <location>
        <begin position="1578"/>
        <end position="1847"/>
    </location>
</feature>
<dbReference type="Pfam" id="PF01302">
    <property type="entry name" value="CAP_GLY"/>
    <property type="match status" value="1"/>
</dbReference>
<dbReference type="CDD" id="cd11304">
    <property type="entry name" value="Cadherin_repeat"/>
    <property type="match status" value="1"/>
</dbReference>
<dbReference type="InterPro" id="IPR036859">
    <property type="entry name" value="CAP-Gly_dom_sf"/>
</dbReference>
<dbReference type="InterPro" id="IPR000719">
    <property type="entry name" value="Prot_kinase_dom"/>
</dbReference>
<feature type="domain" description="HYR" evidence="15">
    <location>
        <begin position="684"/>
        <end position="774"/>
    </location>
</feature>
<feature type="domain" description="CAP-Gly" evidence="14">
    <location>
        <begin position="1994"/>
        <end position="2026"/>
    </location>
</feature>
<dbReference type="GO" id="GO:0005524">
    <property type="term" value="F:ATP binding"/>
    <property type="evidence" value="ECO:0007669"/>
    <property type="project" value="UniProtKB-UniRule"/>
</dbReference>
<feature type="domain" description="HYR" evidence="15">
    <location>
        <begin position="1095"/>
        <end position="1189"/>
    </location>
</feature>
<dbReference type="SMART" id="SM01052">
    <property type="entry name" value="CAP_GLY"/>
    <property type="match status" value="1"/>
</dbReference>
<keyword evidence="16" id="KW-0675">Receptor</keyword>
<feature type="chain" id="PRO_5002800114" evidence="12">
    <location>
        <begin position="24"/>
        <end position="2067"/>
    </location>
</feature>
<reference evidence="16" key="1">
    <citation type="journal article" date="2008" name="FEBS Lett.">
        <title>Ancient divergence of animal protein tyrosine kinase genes demonstrated by a gene family tree including choanoflagellate genes.</title>
        <authorList>
            <person name="Suga H."/>
            <person name="Sasaki G."/>
            <person name="Kuma K."/>
            <person name="Nishiyori H."/>
            <person name="Hirose N."/>
            <person name="Su Z.H."/>
            <person name="Iwabe N."/>
            <person name="Miyata T."/>
        </authorList>
    </citation>
    <scope>NUCLEOTIDE SEQUENCE</scope>
</reference>
<keyword evidence="2" id="KW-0808">Transferase</keyword>
<keyword evidence="12" id="KW-0732">Signal</keyword>
<keyword evidence="6 9" id="KW-0067">ATP-binding</keyword>
<dbReference type="Pfam" id="PF02494">
    <property type="entry name" value="HYR"/>
    <property type="match status" value="7"/>
</dbReference>
<feature type="domain" description="HYR" evidence="15">
    <location>
        <begin position="599"/>
        <end position="683"/>
    </location>
</feature>
<protein>
    <submittedName>
        <fullName evidence="16">Receptor-type protein tyrosine kinase</fullName>
    </submittedName>
</protein>
<evidence type="ECO:0000259" key="13">
    <source>
        <dbReference type="PROSITE" id="PS50011"/>
    </source>
</evidence>
<feature type="transmembrane region" description="Helical" evidence="11">
    <location>
        <begin position="1468"/>
        <end position="1489"/>
    </location>
</feature>
<dbReference type="GO" id="GO:0012505">
    <property type="term" value="C:endomembrane system"/>
    <property type="evidence" value="ECO:0007669"/>
    <property type="project" value="UniProtKB-SubCell"/>
</dbReference>
<keyword evidence="4 9" id="KW-0547">Nucleotide-binding</keyword>
<dbReference type="InterPro" id="IPR017441">
    <property type="entry name" value="Protein_kinase_ATP_BS"/>
</dbReference>
<dbReference type="PROSITE" id="PS00109">
    <property type="entry name" value="PROTEIN_KINASE_TYR"/>
    <property type="match status" value="1"/>
</dbReference>
<feature type="signal peptide" evidence="12">
    <location>
        <begin position="1"/>
        <end position="23"/>
    </location>
</feature>
<gene>
    <name evidence="16" type="primary">MoPTK-g</name>
</gene>
<feature type="domain" description="HYR" evidence="15">
    <location>
        <begin position="900"/>
        <end position="1000"/>
    </location>
</feature>
<evidence type="ECO:0000259" key="15">
    <source>
        <dbReference type="PROSITE" id="PS50825"/>
    </source>
</evidence>
<dbReference type="InterPro" id="IPR009030">
    <property type="entry name" value="Growth_fac_rcpt_cys_sf"/>
</dbReference>
<feature type="binding site" evidence="9">
    <location>
        <position position="1611"/>
    </location>
    <ligand>
        <name>ATP</name>
        <dbReference type="ChEBI" id="CHEBI:30616"/>
    </ligand>
</feature>
<feature type="domain" description="HYR" evidence="15">
    <location>
        <begin position="431"/>
        <end position="511"/>
    </location>
</feature>
<evidence type="ECO:0000259" key="14">
    <source>
        <dbReference type="PROSITE" id="PS50245"/>
    </source>
</evidence>
<dbReference type="PROSITE" id="PS50825">
    <property type="entry name" value="HYR"/>
    <property type="match status" value="7"/>
</dbReference>
<feature type="region of interest" description="Disordered" evidence="10">
    <location>
        <begin position="1861"/>
        <end position="1956"/>
    </location>
</feature>
<dbReference type="GO" id="GO:0050793">
    <property type="term" value="P:regulation of developmental process"/>
    <property type="evidence" value="ECO:0007669"/>
    <property type="project" value="UniProtKB-ARBA"/>
</dbReference>
<evidence type="ECO:0000256" key="8">
    <source>
        <dbReference type="ARBA" id="ARBA00023137"/>
    </source>
</evidence>
<keyword evidence="11" id="KW-0812">Transmembrane</keyword>
<dbReference type="InterPro" id="IPR020635">
    <property type="entry name" value="Tyr_kinase_cat_dom"/>
</dbReference>
<evidence type="ECO:0000256" key="11">
    <source>
        <dbReference type="SAM" id="Phobius"/>
    </source>
</evidence>